<gene>
    <name evidence="2" type="ORF">L2A60_07020</name>
</gene>
<feature type="transmembrane region" description="Helical" evidence="1">
    <location>
        <begin position="138"/>
        <end position="160"/>
    </location>
</feature>
<feature type="transmembrane region" description="Helical" evidence="1">
    <location>
        <begin position="7"/>
        <end position="33"/>
    </location>
</feature>
<feature type="transmembrane region" description="Helical" evidence="1">
    <location>
        <begin position="167"/>
        <end position="182"/>
    </location>
</feature>
<keyword evidence="1" id="KW-0472">Membrane</keyword>
<dbReference type="EMBL" id="JAKGBZ010000010">
    <property type="protein sequence ID" value="MCF3946434.1"/>
    <property type="molecule type" value="Genomic_DNA"/>
</dbReference>
<proteinExistence type="predicted"/>
<feature type="transmembrane region" description="Helical" evidence="1">
    <location>
        <begin position="348"/>
        <end position="365"/>
    </location>
</feature>
<dbReference type="Proteomes" id="UP001521209">
    <property type="component" value="Unassembled WGS sequence"/>
</dbReference>
<name>A0ABS9DUP9_9PROT</name>
<keyword evidence="1" id="KW-1133">Transmembrane helix</keyword>
<dbReference type="RefSeq" id="WP_235703669.1">
    <property type="nucleotide sequence ID" value="NZ_JAKGBZ010000010.1"/>
</dbReference>
<feature type="transmembrane region" description="Helical" evidence="1">
    <location>
        <begin position="284"/>
        <end position="306"/>
    </location>
</feature>
<feature type="transmembrane region" description="Helical" evidence="1">
    <location>
        <begin position="115"/>
        <end position="132"/>
    </location>
</feature>
<feature type="transmembrane region" description="Helical" evidence="1">
    <location>
        <begin position="188"/>
        <end position="204"/>
    </location>
</feature>
<organism evidence="2 3">
    <name type="scientific">Acidiphilium iwatense</name>
    <dbReference type="NCBI Taxonomy" id="768198"/>
    <lineage>
        <taxon>Bacteria</taxon>
        <taxon>Pseudomonadati</taxon>
        <taxon>Pseudomonadota</taxon>
        <taxon>Alphaproteobacteria</taxon>
        <taxon>Acetobacterales</taxon>
        <taxon>Acidocellaceae</taxon>
        <taxon>Acidiphilium</taxon>
    </lineage>
</organism>
<reference evidence="2 3" key="1">
    <citation type="submission" date="2022-01" db="EMBL/GenBank/DDBJ databases">
        <authorList>
            <person name="Won M."/>
            <person name="Kim S.-J."/>
            <person name="Kwon S.-W."/>
        </authorList>
    </citation>
    <scope>NUCLEOTIDE SEQUENCE [LARGE SCALE GENOMIC DNA]</scope>
    <source>
        <strain evidence="2 3">KCTC 23505</strain>
    </source>
</reference>
<evidence type="ECO:0000256" key="1">
    <source>
        <dbReference type="SAM" id="Phobius"/>
    </source>
</evidence>
<feature type="transmembrane region" description="Helical" evidence="1">
    <location>
        <begin position="216"/>
        <end position="240"/>
    </location>
</feature>
<evidence type="ECO:0000313" key="3">
    <source>
        <dbReference type="Proteomes" id="UP001521209"/>
    </source>
</evidence>
<evidence type="ECO:0008006" key="4">
    <source>
        <dbReference type="Google" id="ProtNLM"/>
    </source>
</evidence>
<keyword evidence="1" id="KW-0812">Transmembrane</keyword>
<evidence type="ECO:0000313" key="2">
    <source>
        <dbReference type="EMBL" id="MCF3946434.1"/>
    </source>
</evidence>
<comment type="caution">
    <text evidence="2">The sequence shown here is derived from an EMBL/GenBank/DDBJ whole genome shotgun (WGS) entry which is preliminary data.</text>
</comment>
<feature type="transmembrane region" description="Helical" evidence="1">
    <location>
        <begin position="372"/>
        <end position="391"/>
    </location>
</feature>
<keyword evidence="3" id="KW-1185">Reference proteome</keyword>
<feature type="transmembrane region" description="Helical" evidence="1">
    <location>
        <begin position="318"/>
        <end position="342"/>
    </location>
</feature>
<protein>
    <recommendedName>
        <fullName evidence="4">Glycosyltransferase RgtA/B/C/D-like domain-containing protein</fullName>
    </recommendedName>
</protein>
<accession>A0ABS9DUP9</accession>
<sequence length="530" mass="57444">MRGFARFLLLLIVVGIGVTLGFIQSLKAIFHLWGADSDIAGPVLLWQGVHAHGIGFVTLWRYTQDNWLLSLMPADFFAFLIFGDSPVVLIASGAVFFYLMVLLTVILIGRERGPVIGALAAIVLLFAGQPALGANGFLAYPVSHNVSLVWGLLGVLLSTLWLDSGRLGWLMIAGICLFIGALSDPWTLAAFLMPMATATIILIVTGNDEVGRKPIIAILGIDILAGALAETKLFGMFGFLPAPSHSIATWNEIGKNLILAFRYVAVFMNLVPGSLTSPYHPPPITSLVIDCGVLALVVAFSFACLTGSYRMMPIRRQFLALTALASMGIMFSALLFTGFATAMVTARYFANFFVFVPILLAVIPIETSGLRHLGLSIVTAIGIASIVSGVVSNRVVWTLDPPHVSLRGIPALARFLHAHGLSFGYGPYWPTQANAVAWVTHGEVTIRPVDFDANKQQFLPKPVQTLARWYTREGILNEPKRMFLIVSVDPGQCLPQPSCAVAAARQFGMPTKKLYYHGFNVLVFDHPIIP</sequence>
<feature type="transmembrane region" description="Helical" evidence="1">
    <location>
        <begin position="89"/>
        <end position="108"/>
    </location>
</feature>